<reference evidence="2" key="1">
    <citation type="journal article" date="2023" name="Science">
        <title>Elucidation of the pathway for biosynthesis of saponin adjuvants from the soapbark tree.</title>
        <authorList>
            <person name="Reed J."/>
            <person name="Orme A."/>
            <person name="El-Demerdash A."/>
            <person name="Owen C."/>
            <person name="Martin L.B.B."/>
            <person name="Misra R.C."/>
            <person name="Kikuchi S."/>
            <person name="Rejzek M."/>
            <person name="Martin A.C."/>
            <person name="Harkess A."/>
            <person name="Leebens-Mack J."/>
            <person name="Louveau T."/>
            <person name="Stephenson M.J."/>
            <person name="Osbourn A."/>
        </authorList>
    </citation>
    <scope>NUCLEOTIDE SEQUENCE</scope>
    <source>
        <strain evidence="2">S10</strain>
    </source>
</reference>
<protein>
    <submittedName>
        <fullName evidence="2">DNA binding ATP binding</fullName>
    </submittedName>
</protein>
<dbReference type="InterPro" id="IPR052957">
    <property type="entry name" value="Auxin_embryo_med"/>
</dbReference>
<dbReference type="Gene3D" id="3.30.565.10">
    <property type="entry name" value="Histidine kinase-like ATPase, C-terminal domain"/>
    <property type="match status" value="1"/>
</dbReference>
<dbReference type="NCBIfam" id="NF047352">
    <property type="entry name" value="P_loop_sacsin"/>
    <property type="match status" value="1"/>
</dbReference>
<dbReference type="KEGG" id="qsa:O6P43_030685"/>
<evidence type="ECO:0000313" key="2">
    <source>
        <dbReference type="EMBL" id="KAJ7945658.1"/>
    </source>
</evidence>
<dbReference type="EMBL" id="JARAOO010000013">
    <property type="protein sequence ID" value="KAJ7945658.1"/>
    <property type="molecule type" value="Genomic_DNA"/>
</dbReference>
<name>A0AAD7P7X8_QUISA</name>
<dbReference type="PANTHER" id="PTHR32387:SF3">
    <property type="entry name" value="ATP_DNA BINDING PROTEIN"/>
    <property type="match status" value="1"/>
</dbReference>
<dbReference type="SUPFAM" id="SSF55874">
    <property type="entry name" value="ATPase domain of HSP90 chaperone/DNA topoisomerase II/histidine kinase"/>
    <property type="match status" value="1"/>
</dbReference>
<dbReference type="Proteomes" id="UP001163823">
    <property type="component" value="Chromosome 13"/>
</dbReference>
<comment type="caution">
    <text evidence="2">The sequence shown here is derived from an EMBL/GenBank/DDBJ whole genome shotgun (WGS) entry which is preliminary data.</text>
</comment>
<evidence type="ECO:0000313" key="3">
    <source>
        <dbReference type="Proteomes" id="UP001163823"/>
    </source>
</evidence>
<dbReference type="AlphaFoldDB" id="A0AAD7P7X8"/>
<proteinExistence type="predicted"/>
<accession>A0AAD7P7X8</accession>
<feature type="domain" description="Sacsin/Nov" evidence="1">
    <location>
        <begin position="27"/>
        <end position="144"/>
    </location>
</feature>
<evidence type="ECO:0000259" key="1">
    <source>
        <dbReference type="Pfam" id="PF25794"/>
    </source>
</evidence>
<gene>
    <name evidence="2" type="ORF">O6P43_030685</name>
</gene>
<dbReference type="Pfam" id="PF25794">
    <property type="entry name" value="SACS"/>
    <property type="match status" value="1"/>
</dbReference>
<dbReference type="InterPro" id="IPR058210">
    <property type="entry name" value="SACS/Nov_dom"/>
</dbReference>
<organism evidence="2 3">
    <name type="scientific">Quillaja saponaria</name>
    <name type="common">Soap bark tree</name>
    <dbReference type="NCBI Taxonomy" id="32244"/>
    <lineage>
        <taxon>Eukaryota</taxon>
        <taxon>Viridiplantae</taxon>
        <taxon>Streptophyta</taxon>
        <taxon>Embryophyta</taxon>
        <taxon>Tracheophyta</taxon>
        <taxon>Spermatophyta</taxon>
        <taxon>Magnoliopsida</taxon>
        <taxon>eudicotyledons</taxon>
        <taxon>Gunneridae</taxon>
        <taxon>Pentapetalae</taxon>
        <taxon>rosids</taxon>
        <taxon>fabids</taxon>
        <taxon>Fabales</taxon>
        <taxon>Quillajaceae</taxon>
        <taxon>Quillaja</taxon>
    </lineage>
</organism>
<sequence length="1086" mass="123076">MATPREHIEEIRRKKFSIGGELNPLTEDLHQAVKNLSAELYAKDVHFLMELIQNAEDNEYLNGVNPALEFIITSRDITDTGALATLLIFNNEKGFSSRNIESICSVGRSTKKGNRKSGYIGEKGIGFKSVFLITTKPYIFSNGYQIRFNEEPCRHCNVGYIVPEWVEDNPTLSDIKKIYGTCATLPTTTIILPLKADKVKPVKQQLSSIHPEVLLFLSKIKRLSVREDNDDPRLNTVSTIAISSETEFVTRKNIDAESYMLRLSAEENANESESECSYYMWKQKFRVRPENKVERRMDVEEWVITLAFPNEERLHKGTSSPGIYAFLPTETVTNFPFIIQADFVLASSRESILWDDKWNEGILDCVPSAFVDAFVSLVITTDDAPVSSIPRMFKFLPVDRSSYPKLNTVRETIKAKLIEKNIVPSESYKEQKFFHKPCEVGRLMPDFWDILTKAREEGISLLNLSSHGRYILSSSFDNEEYNDTLNFLGVVPVSIEWYAKCIQSSSIVERVSENVYLELLLFIADNWRSNFYGTNIMNIPLIKYVGFDGTVSLCSINECTQRYGAKPVYLSRHQLSSHVSWLIDWNREFRCLTNRYFMPKGTQKAIRLFSKKQTVVEFLGSHVNVATLDVFDFAKILCKSLNDQKLVTIYAHFLYHSLSMGYLSQGEIGELCVMMPLVDNYGNVTRERNGVLVPSNGSKWAELIVSNPWRDEGYVELGEDYLLPCHFTGGCTANKQLIEFLKSHVSASDIPHINPPNAGFAAVSAPLTKENAFLLLDWIHDLKYRGLRIPEGFLRCIQEGSWLKITVNGCSGWRPPSQSFLFGSSLGNILQNGSVLVDIPLVDENFYGVKISEYKEELKTIGVMFEYGEACAFIGKHLMSLAASSNLTSRNVLSILNFIKFLRKKLLPLDKFIHGIKDRRWLWTSCGYKSPVGSVLFDSEWQTASQIADVPFISQDYYGEEILRFREELQLLGVKVGFSGSHQLVIDHLKSPSYLTSLTAEAVLLILECLCHLEFSDKLVNALKGTKCLKTNMGFKAPGECFLLDPQWGCILQVFHSFPLIDLKFYGGNIFNYKAAVEANGGSNQF</sequence>
<keyword evidence="3" id="KW-1185">Reference proteome</keyword>
<dbReference type="PANTHER" id="PTHR32387">
    <property type="entry name" value="WU:FJ29H11"/>
    <property type="match status" value="1"/>
</dbReference>
<dbReference type="InterPro" id="IPR036890">
    <property type="entry name" value="HATPase_C_sf"/>
</dbReference>